<comment type="caution">
    <text evidence="2">The sequence shown here is derived from an EMBL/GenBank/DDBJ whole genome shotgun (WGS) entry which is preliminary data.</text>
</comment>
<keyword evidence="1" id="KW-1133">Transmembrane helix</keyword>
<gene>
    <name evidence="2" type="ORF">C3H57_10275</name>
</gene>
<reference evidence="2 3" key="1">
    <citation type="journal article" date="2019" name="Appl. Environ. Microbiol.">
        <title>Population genetics and characterization of Campylobacter jejuni isolates in western jackdaws and game birds in Finland.</title>
        <authorList>
            <person name="Kovanen S."/>
            <person name="Rossi M."/>
            <person name="Pohja-Mykra M."/>
            <person name="Nieminen T."/>
            <person name="Raunio-Saarnisto M."/>
            <person name="Sauvala M."/>
            <person name="Fredriksson-Ahomaa M."/>
            <person name="Hanninen M.L."/>
            <person name="Kivisto R."/>
        </authorList>
    </citation>
    <scope>NUCLEOTIDE SEQUENCE [LARGE SCALE GENOMIC DNA]</scope>
    <source>
        <strain evidence="2 3">CB313</strain>
    </source>
</reference>
<dbReference type="AlphaFoldDB" id="A0A431E7S2"/>
<dbReference type="EMBL" id="PRBV01000048">
    <property type="protein sequence ID" value="RTJ77265.1"/>
    <property type="molecule type" value="Genomic_DNA"/>
</dbReference>
<dbReference type="Proteomes" id="UP000288507">
    <property type="component" value="Unassembled WGS sequence"/>
</dbReference>
<feature type="transmembrane region" description="Helical" evidence="1">
    <location>
        <begin position="29"/>
        <end position="49"/>
    </location>
</feature>
<proteinExistence type="predicted"/>
<sequence>MELIWLILCLIGAFVSCLAIVMITFQGSMPIPVAVIISIFMTAVSCWLVSGIKDLPNVWYYFWL</sequence>
<evidence type="ECO:0000313" key="2">
    <source>
        <dbReference type="EMBL" id="RTJ77265.1"/>
    </source>
</evidence>
<evidence type="ECO:0000313" key="3">
    <source>
        <dbReference type="Proteomes" id="UP000288507"/>
    </source>
</evidence>
<keyword evidence="1" id="KW-0812">Transmembrane</keyword>
<keyword evidence="1" id="KW-0472">Membrane</keyword>
<evidence type="ECO:0000256" key="1">
    <source>
        <dbReference type="SAM" id="Phobius"/>
    </source>
</evidence>
<organism evidence="2 3">
    <name type="scientific">Campylobacter jejuni</name>
    <dbReference type="NCBI Taxonomy" id="197"/>
    <lineage>
        <taxon>Bacteria</taxon>
        <taxon>Pseudomonadati</taxon>
        <taxon>Campylobacterota</taxon>
        <taxon>Epsilonproteobacteria</taxon>
        <taxon>Campylobacterales</taxon>
        <taxon>Campylobacteraceae</taxon>
        <taxon>Campylobacter</taxon>
    </lineage>
</organism>
<accession>A0A431E7S2</accession>
<name>A0A431E7S2_CAMJU</name>
<protein>
    <submittedName>
        <fullName evidence="2">Uncharacterized protein</fullName>
    </submittedName>
</protein>